<dbReference type="InterPro" id="IPR023214">
    <property type="entry name" value="HAD_sf"/>
</dbReference>
<keyword evidence="1" id="KW-0378">Hydrolase</keyword>
<name>A0ABV5PIU5_STRCM</name>
<accession>A0ABV5PIU5</accession>
<sequence>MLFDAAGTLFDLTPPIHDVIASTAAAHGRVCATDRVEQALGHVGSTLGWPDDAPDSFSRVREWAVFVRRIIEAADLHACETDRLRIAEAAAKTILQPANYAVFPDVAPVIERLAAERIPVAIVSNFDDLLFDILGHTGLDTVFDTVLTSYRTGISKPDPRIFHLAAEAIGKDPTTLHYVGDSVYSDMGGARAAGLHGILIDRDGKHPSYTGEKIESLSGLLLHLDP</sequence>
<dbReference type="InterPro" id="IPR051828">
    <property type="entry name" value="HAD-like_hydrolase_domain"/>
</dbReference>
<reference evidence="1 2" key="1">
    <citation type="submission" date="2024-09" db="EMBL/GenBank/DDBJ databases">
        <authorList>
            <person name="Sun Q."/>
            <person name="Mori K."/>
        </authorList>
    </citation>
    <scope>NUCLEOTIDE SEQUENCE [LARGE SCALE GENOMIC DNA]</scope>
    <source>
        <strain evidence="1 2">JCM 4362</strain>
    </source>
</reference>
<dbReference type="Pfam" id="PF00702">
    <property type="entry name" value="Hydrolase"/>
    <property type="match status" value="1"/>
</dbReference>
<dbReference type="SFLD" id="SFLDS00003">
    <property type="entry name" value="Haloacid_Dehalogenase"/>
    <property type="match status" value="1"/>
</dbReference>
<gene>
    <name evidence="1" type="ORF">ACFFTU_24525</name>
</gene>
<dbReference type="Proteomes" id="UP001589718">
    <property type="component" value="Unassembled WGS sequence"/>
</dbReference>
<dbReference type="InterPro" id="IPR036412">
    <property type="entry name" value="HAD-like_sf"/>
</dbReference>
<dbReference type="NCBIfam" id="TIGR01549">
    <property type="entry name" value="HAD-SF-IA-v1"/>
    <property type="match status" value="1"/>
</dbReference>
<comment type="caution">
    <text evidence="1">The sequence shown here is derived from an EMBL/GenBank/DDBJ whole genome shotgun (WGS) entry which is preliminary data.</text>
</comment>
<dbReference type="SFLD" id="SFLDG01129">
    <property type="entry name" value="C1.5:_HAD__Beta-PGM__Phosphata"/>
    <property type="match status" value="1"/>
</dbReference>
<dbReference type="EC" id="3.1.3.-" evidence="1"/>
<dbReference type="PANTHER" id="PTHR46191">
    <property type="match status" value="1"/>
</dbReference>
<dbReference type="SUPFAM" id="SSF56784">
    <property type="entry name" value="HAD-like"/>
    <property type="match status" value="1"/>
</dbReference>
<dbReference type="GO" id="GO:0016787">
    <property type="term" value="F:hydrolase activity"/>
    <property type="evidence" value="ECO:0007669"/>
    <property type="project" value="UniProtKB-KW"/>
</dbReference>
<dbReference type="PRINTS" id="PR00413">
    <property type="entry name" value="HADHALOGNASE"/>
</dbReference>
<dbReference type="PANTHER" id="PTHR46191:SF2">
    <property type="entry name" value="HALOACID DEHALOGENASE-LIKE HYDROLASE DOMAIN-CONTAINING PROTEIN 3"/>
    <property type="match status" value="1"/>
</dbReference>
<proteinExistence type="predicted"/>
<dbReference type="Gene3D" id="3.40.50.1000">
    <property type="entry name" value="HAD superfamily/HAD-like"/>
    <property type="match status" value="1"/>
</dbReference>
<dbReference type="Gene3D" id="1.10.150.720">
    <property type="entry name" value="Haloacid dehalogenase-like hydrolase"/>
    <property type="match status" value="1"/>
</dbReference>
<protein>
    <submittedName>
        <fullName evidence="1">HAD family hydrolase</fullName>
        <ecNumber evidence="1">3.1.3.-</ecNumber>
    </submittedName>
</protein>
<evidence type="ECO:0000313" key="1">
    <source>
        <dbReference type="EMBL" id="MFB9523116.1"/>
    </source>
</evidence>
<evidence type="ECO:0000313" key="2">
    <source>
        <dbReference type="Proteomes" id="UP001589718"/>
    </source>
</evidence>
<keyword evidence="2" id="KW-1185">Reference proteome</keyword>
<dbReference type="EMBL" id="JBHMCR010000016">
    <property type="protein sequence ID" value="MFB9523116.1"/>
    <property type="molecule type" value="Genomic_DNA"/>
</dbReference>
<dbReference type="RefSeq" id="WP_345219778.1">
    <property type="nucleotide sequence ID" value="NZ_BAAAXE010000002.1"/>
</dbReference>
<dbReference type="InterPro" id="IPR044924">
    <property type="entry name" value="HAD-SF_hydro_IA_REG-2-like_cap"/>
</dbReference>
<organism evidence="1 2">
    <name type="scientific">Streptomyces cremeus</name>
    <dbReference type="NCBI Taxonomy" id="66881"/>
    <lineage>
        <taxon>Bacteria</taxon>
        <taxon>Bacillati</taxon>
        <taxon>Actinomycetota</taxon>
        <taxon>Actinomycetes</taxon>
        <taxon>Kitasatosporales</taxon>
        <taxon>Streptomycetaceae</taxon>
        <taxon>Streptomyces</taxon>
    </lineage>
</organism>
<dbReference type="InterPro" id="IPR006439">
    <property type="entry name" value="HAD-SF_hydro_IA"/>
</dbReference>